<dbReference type="EMBL" id="WAAT01000013">
    <property type="protein sequence ID" value="KAB1070527.1"/>
    <property type="molecule type" value="Genomic_DNA"/>
</dbReference>
<organism evidence="1 2">
    <name type="scientific">Pseudotamlana haliotis</name>
    <dbReference type="NCBI Taxonomy" id="2614804"/>
    <lineage>
        <taxon>Bacteria</taxon>
        <taxon>Pseudomonadati</taxon>
        <taxon>Bacteroidota</taxon>
        <taxon>Flavobacteriia</taxon>
        <taxon>Flavobacteriales</taxon>
        <taxon>Flavobacteriaceae</taxon>
        <taxon>Pseudotamlana</taxon>
    </lineage>
</organism>
<accession>A0A6N6MJ93</accession>
<protein>
    <submittedName>
        <fullName evidence="1">Uncharacterized protein</fullName>
    </submittedName>
</protein>
<reference evidence="1 2" key="1">
    <citation type="submission" date="2019-09" db="EMBL/GenBank/DDBJ databases">
        <authorList>
            <person name="Cao W.R."/>
        </authorList>
    </citation>
    <scope>NUCLEOTIDE SEQUENCE [LARGE SCALE GENOMIC DNA]</scope>
    <source>
        <strain evidence="1 2">B1N29</strain>
    </source>
</reference>
<sequence>MKTYILDIIPKIQRFSQKLDNLTILLNKHWVILDEDTSRKSVFIFREKDNQLLISNDGEIEKGNWEYLGNNSLLIDRKDGSFLFKHGFIDDYVLALKVDGKKEYALLVNEQWFEKELKSLDKILYFLNERYIDQQHDISIPKHLEENVSNEINDKKRIVKFIGYSGEFKIYTNKKVGYEIGDFIKIDNKIPNDGKIKTGIWDYMIVKNGKITKIKK</sequence>
<dbReference type="AlphaFoldDB" id="A0A6N6MJ93"/>
<evidence type="ECO:0000313" key="2">
    <source>
        <dbReference type="Proteomes" id="UP000441333"/>
    </source>
</evidence>
<keyword evidence="2" id="KW-1185">Reference proteome</keyword>
<comment type="caution">
    <text evidence="1">The sequence shown here is derived from an EMBL/GenBank/DDBJ whole genome shotgun (WGS) entry which is preliminary data.</text>
</comment>
<dbReference type="RefSeq" id="WP_150936293.1">
    <property type="nucleotide sequence ID" value="NZ_WAAT01000013.1"/>
</dbReference>
<gene>
    <name evidence="1" type="ORF">F6U93_01840</name>
</gene>
<dbReference type="Proteomes" id="UP000441333">
    <property type="component" value="Unassembled WGS sequence"/>
</dbReference>
<proteinExistence type="predicted"/>
<name>A0A6N6MJ93_9FLAO</name>
<evidence type="ECO:0000313" key="1">
    <source>
        <dbReference type="EMBL" id="KAB1070527.1"/>
    </source>
</evidence>